<evidence type="ECO:0000313" key="1">
    <source>
        <dbReference type="EMBL" id="UMM26550.1"/>
    </source>
</evidence>
<gene>
    <name evidence="1" type="ORF">L5515_010202</name>
</gene>
<dbReference type="AlphaFoldDB" id="A0AAE9JFK7"/>
<dbReference type="PANTHER" id="PTHR47629:SF1">
    <property type="entry name" value="C-TYPE LECTIN DOMAIN-CONTAINING PROTEIN-RELATED"/>
    <property type="match status" value="1"/>
</dbReference>
<sequence length="151" mass="16574">MLMGSHFPNTANDAITNCTKLYKDSLGGVASDAEMTAIRTMLLEYRNSFKSNDFVVRVDGKRTDTCQKTPKTKTCMSVKGFTFTDPTMTTLDGYTWKTNSGAQSTPNSNCIVLVVNGTNEIVADIDSCDTKTSLQPISYLCGTPAWTWEEP</sequence>
<organism evidence="1 2">
    <name type="scientific">Caenorhabditis briggsae</name>
    <dbReference type="NCBI Taxonomy" id="6238"/>
    <lineage>
        <taxon>Eukaryota</taxon>
        <taxon>Metazoa</taxon>
        <taxon>Ecdysozoa</taxon>
        <taxon>Nematoda</taxon>
        <taxon>Chromadorea</taxon>
        <taxon>Rhabditida</taxon>
        <taxon>Rhabditina</taxon>
        <taxon>Rhabditomorpha</taxon>
        <taxon>Rhabditoidea</taxon>
        <taxon>Rhabditidae</taxon>
        <taxon>Peloderinae</taxon>
        <taxon>Caenorhabditis</taxon>
    </lineage>
</organism>
<protein>
    <submittedName>
        <fullName evidence="1">Uncharacterized protein</fullName>
    </submittedName>
</protein>
<reference evidence="1 2" key="1">
    <citation type="submission" date="2022-04" db="EMBL/GenBank/DDBJ databases">
        <title>Chromosome-level reference genomes for two strains of Caenorhabditis briggsae: an improved platform for comparative genomics.</title>
        <authorList>
            <person name="Stevens L."/>
            <person name="Andersen E."/>
        </authorList>
    </citation>
    <scope>NUCLEOTIDE SEQUENCE [LARGE SCALE GENOMIC DNA]</scope>
    <source>
        <strain evidence="1">VX34</strain>
        <tissue evidence="1">Whole-organism</tissue>
    </source>
</reference>
<evidence type="ECO:0000313" key="2">
    <source>
        <dbReference type="Proteomes" id="UP000829354"/>
    </source>
</evidence>
<name>A0AAE9JFK7_CAEBR</name>
<dbReference type="PANTHER" id="PTHR47629">
    <property type="entry name" value="C-TYPE LECTIN-RELATED"/>
    <property type="match status" value="1"/>
</dbReference>
<dbReference type="Proteomes" id="UP000829354">
    <property type="component" value="Chromosome IV"/>
</dbReference>
<keyword evidence="2" id="KW-1185">Reference proteome</keyword>
<dbReference type="EMBL" id="CP092623">
    <property type="protein sequence ID" value="UMM26550.1"/>
    <property type="molecule type" value="Genomic_DNA"/>
</dbReference>
<proteinExistence type="predicted"/>
<accession>A0AAE9JFK7</accession>